<dbReference type="Pfam" id="PF08240">
    <property type="entry name" value="ADH_N"/>
    <property type="match status" value="1"/>
</dbReference>
<dbReference type="InterPro" id="IPR013154">
    <property type="entry name" value="ADH-like_N"/>
</dbReference>
<keyword evidence="1" id="KW-0521">NADP</keyword>
<name>A0A1J5QYR9_9ZZZZ</name>
<dbReference type="InterPro" id="IPR013149">
    <property type="entry name" value="ADH-like_C"/>
</dbReference>
<dbReference type="Gene3D" id="3.40.50.720">
    <property type="entry name" value="NAD(P)-binding Rossmann-like Domain"/>
    <property type="match status" value="1"/>
</dbReference>
<evidence type="ECO:0000256" key="2">
    <source>
        <dbReference type="ARBA" id="ARBA00023002"/>
    </source>
</evidence>
<organism evidence="4">
    <name type="scientific">mine drainage metagenome</name>
    <dbReference type="NCBI Taxonomy" id="410659"/>
    <lineage>
        <taxon>unclassified sequences</taxon>
        <taxon>metagenomes</taxon>
        <taxon>ecological metagenomes</taxon>
    </lineage>
</organism>
<dbReference type="SUPFAM" id="SSF51735">
    <property type="entry name" value="NAD(P)-binding Rossmann-fold domains"/>
    <property type="match status" value="1"/>
</dbReference>
<dbReference type="Pfam" id="PF00107">
    <property type="entry name" value="ADH_zinc_N"/>
    <property type="match status" value="1"/>
</dbReference>
<dbReference type="InterPro" id="IPR020843">
    <property type="entry name" value="ER"/>
</dbReference>
<dbReference type="InterPro" id="IPR011032">
    <property type="entry name" value="GroES-like_sf"/>
</dbReference>
<dbReference type="GO" id="GO:0070402">
    <property type="term" value="F:NADPH binding"/>
    <property type="evidence" value="ECO:0007669"/>
    <property type="project" value="TreeGrafter"/>
</dbReference>
<dbReference type="GO" id="GO:0003960">
    <property type="term" value="F:quinone reductase (NADPH) activity"/>
    <property type="evidence" value="ECO:0007669"/>
    <property type="project" value="UniProtKB-EC"/>
</dbReference>
<comment type="caution">
    <text evidence="4">The sequence shown here is derived from an EMBL/GenBank/DDBJ whole genome shotgun (WGS) entry which is preliminary data.</text>
</comment>
<dbReference type="GO" id="GO:0035925">
    <property type="term" value="F:mRNA 3'-UTR AU-rich region binding"/>
    <property type="evidence" value="ECO:0007669"/>
    <property type="project" value="TreeGrafter"/>
</dbReference>
<dbReference type="InterPro" id="IPR047618">
    <property type="entry name" value="QOR-like"/>
</dbReference>
<gene>
    <name evidence="4" type="primary">qorA_13</name>
    <name evidence="4" type="ORF">GALL_356020</name>
</gene>
<reference evidence="4" key="1">
    <citation type="submission" date="2016-10" db="EMBL/GenBank/DDBJ databases">
        <title>Sequence of Gallionella enrichment culture.</title>
        <authorList>
            <person name="Poehlein A."/>
            <person name="Muehling M."/>
            <person name="Daniel R."/>
        </authorList>
    </citation>
    <scope>NUCLEOTIDE SEQUENCE</scope>
</reference>
<dbReference type="InterPro" id="IPR036291">
    <property type="entry name" value="NAD(P)-bd_dom_sf"/>
</dbReference>
<dbReference type="Gene3D" id="3.90.180.10">
    <property type="entry name" value="Medium-chain alcohol dehydrogenases, catalytic domain"/>
    <property type="match status" value="1"/>
</dbReference>
<evidence type="ECO:0000256" key="1">
    <source>
        <dbReference type="ARBA" id="ARBA00022857"/>
    </source>
</evidence>
<evidence type="ECO:0000259" key="3">
    <source>
        <dbReference type="SMART" id="SM00829"/>
    </source>
</evidence>
<accession>A0A1J5QYR9</accession>
<dbReference type="PANTHER" id="PTHR48106:SF13">
    <property type="entry name" value="QUINONE OXIDOREDUCTASE-RELATED"/>
    <property type="match status" value="1"/>
</dbReference>
<dbReference type="PANTHER" id="PTHR48106">
    <property type="entry name" value="QUINONE OXIDOREDUCTASE PIG3-RELATED"/>
    <property type="match status" value="1"/>
</dbReference>
<dbReference type="CDD" id="cd05286">
    <property type="entry name" value="QOR2"/>
    <property type="match status" value="1"/>
</dbReference>
<sequence length="320" mass="33827">MKTIEVAQTGGPEKLEYVDRPVPVMGVNESLVDVRVAGVNFIDTYHRTGLYPRPLPFTPGVEGVGILREMGSSATPNLSVGMRVGWVLSGGSYAEVASLPSQGLIPIPDGIDDAEATALLVQGMTAHYLAVDSYRIKPGDLAVVHAGAGGVGLLLTQYLKSLGALVIATASTDAKRDLCLANGADLAIGYAGFKESIMEFSKGKGAHVVYDGIGKDTFEESLASVRPRGTLAVSGYSSGPVPPFDLTKLTAGSIFLTRPTLGHFVATRDELLWRANEVFQAHLNGHMDVRIGGRYPLKDASLAHQDLESRATTGKLVLIP</sequence>
<protein>
    <submittedName>
        <fullName evidence="4">Quinone oxidoreductase 1</fullName>
        <ecNumber evidence="4">1.6.5.5</ecNumber>
    </submittedName>
</protein>
<dbReference type="EMBL" id="MLJW01000786">
    <property type="protein sequence ID" value="OIQ82603.1"/>
    <property type="molecule type" value="Genomic_DNA"/>
</dbReference>
<proteinExistence type="predicted"/>
<keyword evidence="2 4" id="KW-0560">Oxidoreductase</keyword>
<dbReference type="SMART" id="SM00829">
    <property type="entry name" value="PKS_ER"/>
    <property type="match status" value="1"/>
</dbReference>
<dbReference type="AlphaFoldDB" id="A0A1J5QYR9"/>
<feature type="domain" description="Enoyl reductase (ER)" evidence="3">
    <location>
        <begin position="10"/>
        <end position="318"/>
    </location>
</feature>
<dbReference type="EC" id="1.6.5.5" evidence="4"/>
<dbReference type="SUPFAM" id="SSF50129">
    <property type="entry name" value="GroES-like"/>
    <property type="match status" value="1"/>
</dbReference>
<evidence type="ECO:0000313" key="4">
    <source>
        <dbReference type="EMBL" id="OIQ82603.1"/>
    </source>
</evidence>
<dbReference type="GO" id="GO:0005829">
    <property type="term" value="C:cytosol"/>
    <property type="evidence" value="ECO:0007669"/>
    <property type="project" value="TreeGrafter"/>
</dbReference>